<dbReference type="InterPro" id="IPR008886">
    <property type="entry name" value="UPF0227/Esterase_YqiA"/>
</dbReference>
<protein>
    <submittedName>
        <fullName evidence="1">Alpha/beta hydrolase</fullName>
    </submittedName>
</protein>
<dbReference type="EMBL" id="CP018664">
    <property type="protein sequence ID" value="APP31603.1"/>
    <property type="molecule type" value="Genomic_DNA"/>
</dbReference>
<dbReference type="AlphaFoldDB" id="A0A1E3MAA3"/>
<evidence type="ECO:0000313" key="1">
    <source>
        <dbReference type="EMBL" id="APP31603.1"/>
    </source>
</evidence>
<dbReference type="RefSeq" id="WP_000414778.1">
    <property type="nucleotide sequence ID" value="NZ_CAUZGM010000005.1"/>
</dbReference>
<name>A0A1E3MAA3_ACIBA</name>
<dbReference type="Pfam" id="PF05728">
    <property type="entry name" value="UPF0227"/>
    <property type="match status" value="1"/>
</dbReference>
<dbReference type="Proteomes" id="UP000072389">
    <property type="component" value="Chromosome"/>
</dbReference>
<organism evidence="1 2">
    <name type="scientific">Acinetobacter baumannii</name>
    <dbReference type="NCBI Taxonomy" id="470"/>
    <lineage>
        <taxon>Bacteria</taxon>
        <taxon>Pseudomonadati</taxon>
        <taxon>Pseudomonadota</taxon>
        <taxon>Gammaproteobacteria</taxon>
        <taxon>Moraxellales</taxon>
        <taxon>Moraxellaceae</taxon>
        <taxon>Acinetobacter</taxon>
        <taxon>Acinetobacter calcoaceticus/baumannii complex</taxon>
    </lineage>
</organism>
<proteinExistence type="predicted"/>
<sequence>MEKQEIISIVDRYFSNPISKVTNSPTHKLKNNTPTENENSFFFLHDFGTYELEAKFNYCDGFPQKIALLIHGGNSDLSSLSPLENLLRSKNIGTLSFNLSGLNNTSETKSSLSQNINESMVFYRLLKKVDIVIGYSLGGYIAINLAKKFQIDRLILLCPAIYSDQAVKKMYGTEFKDEISKPYSFYSSSIWLFLMEYKREITIVYGELDGIKTDNGKSKGFYEINDITNYSPIPSEIVQTLKKISMRKANFNFIIEKDKDHYLLKNIRNYNI</sequence>
<dbReference type="SUPFAM" id="SSF53474">
    <property type="entry name" value="alpha/beta-Hydrolases"/>
    <property type="match status" value="1"/>
</dbReference>
<dbReference type="Gene3D" id="3.40.50.1820">
    <property type="entry name" value="alpha/beta hydrolase"/>
    <property type="match status" value="1"/>
</dbReference>
<reference evidence="1 2" key="1">
    <citation type="journal article" date="2014" name="Antimicrob. Agents Chemother.">
        <title>Triclosan can select for an AdeIJK-overexpressing mutant of Acinetobacter baumannii ATCC 17978 that displays reduced susceptibility to multiple antibiotics.</title>
        <authorList>
            <person name="Fernando D.M."/>
            <person name="Xu W."/>
            <person name="Loewen P.C."/>
            <person name="Zhanel G.G."/>
            <person name="Kumar A."/>
        </authorList>
    </citation>
    <scope>NUCLEOTIDE SEQUENCE [LARGE SCALE GENOMIC DNA]</scope>
    <source>
        <strain evidence="1 2">ATCC 17978</strain>
    </source>
</reference>
<gene>
    <name evidence="1" type="ORF">AUO97_12635</name>
</gene>
<keyword evidence="1" id="KW-0378">Hydrolase</keyword>
<accession>A0A1E3MAA3</accession>
<dbReference type="InterPro" id="IPR029058">
    <property type="entry name" value="AB_hydrolase_fold"/>
</dbReference>
<dbReference type="GO" id="GO:0016787">
    <property type="term" value="F:hydrolase activity"/>
    <property type="evidence" value="ECO:0007669"/>
    <property type="project" value="UniProtKB-KW"/>
</dbReference>
<evidence type="ECO:0000313" key="2">
    <source>
        <dbReference type="Proteomes" id="UP000072389"/>
    </source>
</evidence>